<accession>W4JYF1</accession>
<name>W4JYF1_HETIT</name>
<feature type="region of interest" description="Disordered" evidence="1">
    <location>
        <begin position="1"/>
        <end position="26"/>
    </location>
</feature>
<evidence type="ECO:0000256" key="1">
    <source>
        <dbReference type="SAM" id="MobiDB-lite"/>
    </source>
</evidence>
<organism evidence="2 3">
    <name type="scientific">Heterobasidion irregulare (strain TC 32-1)</name>
    <dbReference type="NCBI Taxonomy" id="747525"/>
    <lineage>
        <taxon>Eukaryota</taxon>
        <taxon>Fungi</taxon>
        <taxon>Dikarya</taxon>
        <taxon>Basidiomycota</taxon>
        <taxon>Agaricomycotina</taxon>
        <taxon>Agaricomycetes</taxon>
        <taxon>Russulales</taxon>
        <taxon>Bondarzewiaceae</taxon>
        <taxon>Heterobasidion</taxon>
        <taxon>Heterobasidion annosum species complex</taxon>
    </lineage>
</organism>
<sequence>MPSPRGEGEEEGGMVEAVERPWPSTTDKLNVPGTRALARALSHASCARHRRHLQQRSTRVLRQTRACAVILRHPRPLRTRRLRPAPRHGPPSAAALLAEPQYAPLRARPCIHTAPVDPTPRLLIPIKAVLAPLRTDAIPSRWAPAVPSFVPSSLRLASSHLGLSAPTDAPAARDALVRFTPPGLPCPEWRARPKRPPHPG</sequence>
<dbReference type="HOGENOM" id="CLU_1366406_0_0_1"/>
<evidence type="ECO:0000313" key="3">
    <source>
        <dbReference type="Proteomes" id="UP000030671"/>
    </source>
</evidence>
<proteinExistence type="predicted"/>
<protein>
    <submittedName>
        <fullName evidence="2">Uncharacterized protein</fullName>
    </submittedName>
</protein>
<dbReference type="GeneID" id="20676472"/>
<dbReference type="KEGG" id="hir:HETIRDRAFT_454170"/>
<dbReference type="RefSeq" id="XP_009550134.1">
    <property type="nucleotide sequence ID" value="XM_009551839.1"/>
</dbReference>
<dbReference type="EMBL" id="KI925462">
    <property type="protein sequence ID" value="ETW78135.1"/>
    <property type="molecule type" value="Genomic_DNA"/>
</dbReference>
<dbReference type="Proteomes" id="UP000030671">
    <property type="component" value="Unassembled WGS sequence"/>
</dbReference>
<evidence type="ECO:0000313" key="2">
    <source>
        <dbReference type="EMBL" id="ETW78135.1"/>
    </source>
</evidence>
<dbReference type="AlphaFoldDB" id="W4JYF1"/>
<keyword evidence="3" id="KW-1185">Reference proteome</keyword>
<dbReference type="InParanoid" id="W4JYF1"/>
<gene>
    <name evidence="2" type="ORF">HETIRDRAFT_454170</name>
</gene>
<reference evidence="2 3" key="1">
    <citation type="journal article" date="2012" name="New Phytol.">
        <title>Insight into trade-off between wood decay and parasitism from the genome of a fungal forest pathogen.</title>
        <authorList>
            <person name="Olson A."/>
            <person name="Aerts A."/>
            <person name="Asiegbu F."/>
            <person name="Belbahri L."/>
            <person name="Bouzid O."/>
            <person name="Broberg A."/>
            <person name="Canback B."/>
            <person name="Coutinho P.M."/>
            <person name="Cullen D."/>
            <person name="Dalman K."/>
            <person name="Deflorio G."/>
            <person name="van Diepen L.T."/>
            <person name="Dunand C."/>
            <person name="Duplessis S."/>
            <person name="Durling M."/>
            <person name="Gonthier P."/>
            <person name="Grimwood J."/>
            <person name="Fossdal C.G."/>
            <person name="Hansson D."/>
            <person name="Henrissat B."/>
            <person name="Hietala A."/>
            <person name="Himmelstrand K."/>
            <person name="Hoffmeister D."/>
            <person name="Hogberg N."/>
            <person name="James T.Y."/>
            <person name="Karlsson M."/>
            <person name="Kohler A."/>
            <person name="Kues U."/>
            <person name="Lee Y.H."/>
            <person name="Lin Y.C."/>
            <person name="Lind M."/>
            <person name="Lindquist E."/>
            <person name="Lombard V."/>
            <person name="Lucas S."/>
            <person name="Lunden K."/>
            <person name="Morin E."/>
            <person name="Murat C."/>
            <person name="Park J."/>
            <person name="Raffaello T."/>
            <person name="Rouze P."/>
            <person name="Salamov A."/>
            <person name="Schmutz J."/>
            <person name="Solheim H."/>
            <person name="Stahlberg J."/>
            <person name="Velez H."/>
            <person name="de Vries R.P."/>
            <person name="Wiebenga A."/>
            <person name="Woodward S."/>
            <person name="Yakovlev I."/>
            <person name="Garbelotto M."/>
            <person name="Martin F."/>
            <person name="Grigoriev I.V."/>
            <person name="Stenlid J."/>
        </authorList>
    </citation>
    <scope>NUCLEOTIDE SEQUENCE [LARGE SCALE GENOMIC DNA]</scope>
    <source>
        <strain evidence="2 3">TC 32-1</strain>
    </source>
</reference>